<evidence type="ECO:0000256" key="1">
    <source>
        <dbReference type="SAM" id="Phobius"/>
    </source>
</evidence>
<evidence type="ECO:0000313" key="2">
    <source>
        <dbReference type="EMBL" id="GJM89981.1"/>
    </source>
</evidence>
<reference evidence="2" key="1">
    <citation type="journal article" date="2018" name="DNA Res.">
        <title>Multiple hybrid de novo genome assembly of finger millet, an orphan allotetraploid crop.</title>
        <authorList>
            <person name="Hatakeyama M."/>
            <person name="Aluri S."/>
            <person name="Balachadran M.T."/>
            <person name="Sivarajan S.R."/>
            <person name="Patrignani A."/>
            <person name="Gruter S."/>
            <person name="Poveda L."/>
            <person name="Shimizu-Inatsugi R."/>
            <person name="Baeten J."/>
            <person name="Francoijs K.J."/>
            <person name="Nataraja K.N."/>
            <person name="Reddy Y.A.N."/>
            <person name="Phadnis S."/>
            <person name="Ravikumar R.L."/>
            <person name="Schlapbach R."/>
            <person name="Sreeman S.M."/>
            <person name="Shimizu K.K."/>
        </authorList>
    </citation>
    <scope>NUCLEOTIDE SEQUENCE</scope>
</reference>
<sequence length="436" mass="47074">MSSTCFLLHPPVPRPVASSSRLLFFPSSKSLHLPRTTRLRTPRLPAASRRRPGAGEARVADDDGFIPIARCYESPLARLELSGAARREQAIAAAAAADGGAAAEAHLAAGSDAMVMQAFLPVADGVDHSVASTRLFLQADEVKDKASKIKMKIGSAFFSENEPDSESILALALKQVVMHQLSNFQLEVFSPGSEKNFQDFGKPRKLSVDFSISSSDEKLMSSLAEAIFSCAVEDASKDFLGATGSLLQKRQLSCSTDFSGYLKNLYPFLAGSCIVLFVGIIAQLCWPQSLRDKRLSHVSSSQSYCSDILDESEIQAYCTSVVKTIKDSFGFSGDIMVDTNIGAWVGDLPECFMDISSKENATSDDVQYPNSYSQEALQNIASFQVPLPYFNLASSYPEPADAKLTPVMSCSDFNCGSRKPGILFPIPSFSAADTQN</sequence>
<gene>
    <name evidence="2" type="primary">ga06215</name>
    <name evidence="2" type="ORF">PR202_ga06215</name>
</gene>
<reference evidence="2" key="2">
    <citation type="submission" date="2021-12" db="EMBL/GenBank/DDBJ databases">
        <title>Resequencing data analysis of finger millet.</title>
        <authorList>
            <person name="Hatakeyama M."/>
            <person name="Aluri S."/>
            <person name="Balachadran M.T."/>
            <person name="Sivarajan S.R."/>
            <person name="Poveda L."/>
            <person name="Shimizu-Inatsugi R."/>
            <person name="Schlapbach R."/>
            <person name="Sreeman S.M."/>
            <person name="Shimizu K.K."/>
        </authorList>
    </citation>
    <scope>NUCLEOTIDE SEQUENCE</scope>
</reference>
<accession>A0AAV5BVG3</accession>
<dbReference type="PANTHER" id="PTHR35694">
    <property type="entry name" value="DENEDDYLASE"/>
    <property type="match status" value="1"/>
</dbReference>
<dbReference type="PANTHER" id="PTHR35694:SF1">
    <property type="entry name" value="DENEDDYLASE"/>
    <property type="match status" value="1"/>
</dbReference>
<comment type="caution">
    <text evidence="2">The sequence shown here is derived from an EMBL/GenBank/DDBJ whole genome shotgun (WGS) entry which is preliminary data.</text>
</comment>
<dbReference type="EMBL" id="BQKI01000003">
    <property type="protein sequence ID" value="GJM89981.1"/>
    <property type="molecule type" value="Genomic_DNA"/>
</dbReference>
<feature type="transmembrane region" description="Helical" evidence="1">
    <location>
        <begin position="265"/>
        <end position="286"/>
    </location>
</feature>
<dbReference type="AlphaFoldDB" id="A0AAV5BVG3"/>
<organism evidence="2 3">
    <name type="scientific">Eleusine coracana subsp. coracana</name>
    <dbReference type="NCBI Taxonomy" id="191504"/>
    <lineage>
        <taxon>Eukaryota</taxon>
        <taxon>Viridiplantae</taxon>
        <taxon>Streptophyta</taxon>
        <taxon>Embryophyta</taxon>
        <taxon>Tracheophyta</taxon>
        <taxon>Spermatophyta</taxon>
        <taxon>Magnoliopsida</taxon>
        <taxon>Liliopsida</taxon>
        <taxon>Poales</taxon>
        <taxon>Poaceae</taxon>
        <taxon>PACMAD clade</taxon>
        <taxon>Chloridoideae</taxon>
        <taxon>Cynodonteae</taxon>
        <taxon>Eleusininae</taxon>
        <taxon>Eleusine</taxon>
    </lineage>
</organism>
<dbReference type="Proteomes" id="UP001054889">
    <property type="component" value="Unassembled WGS sequence"/>
</dbReference>
<keyword evidence="3" id="KW-1185">Reference proteome</keyword>
<keyword evidence="1" id="KW-0472">Membrane</keyword>
<proteinExistence type="predicted"/>
<keyword evidence="1" id="KW-0812">Transmembrane</keyword>
<name>A0AAV5BVG3_ELECO</name>
<evidence type="ECO:0000313" key="3">
    <source>
        <dbReference type="Proteomes" id="UP001054889"/>
    </source>
</evidence>
<protein>
    <submittedName>
        <fullName evidence="2">Uncharacterized protein</fullName>
    </submittedName>
</protein>
<keyword evidence="1" id="KW-1133">Transmembrane helix</keyword>